<dbReference type="RefSeq" id="WP_110386157.1">
    <property type="nucleotide sequence ID" value="NZ_JACHVZ010000018.1"/>
</dbReference>
<evidence type="ECO:0000313" key="4">
    <source>
        <dbReference type="Proteomes" id="UP000247772"/>
    </source>
</evidence>
<evidence type="ECO:0000313" key="2">
    <source>
        <dbReference type="EMBL" id="MBB2931337.1"/>
    </source>
</evidence>
<accession>A0A2U1A7J8</accession>
<evidence type="ECO:0000313" key="5">
    <source>
        <dbReference type="Proteomes" id="UP000533533"/>
    </source>
</evidence>
<organism evidence="3 4">
    <name type="scientific">Paraburkholderia silvatlantica</name>
    <dbReference type="NCBI Taxonomy" id="321895"/>
    <lineage>
        <taxon>Bacteria</taxon>
        <taxon>Pseudomonadati</taxon>
        <taxon>Pseudomonadota</taxon>
        <taxon>Betaproteobacteria</taxon>
        <taxon>Burkholderiales</taxon>
        <taxon>Burkholderiaceae</taxon>
        <taxon>Paraburkholderia</taxon>
    </lineage>
</organism>
<proteinExistence type="predicted"/>
<evidence type="ECO:0000256" key="1">
    <source>
        <dbReference type="SAM" id="MobiDB-lite"/>
    </source>
</evidence>
<feature type="region of interest" description="Disordered" evidence="1">
    <location>
        <begin position="24"/>
        <end position="131"/>
    </location>
</feature>
<name>A0A2U1A7J8_9BURK</name>
<comment type="caution">
    <text evidence="3">The sequence shown here is derived from an EMBL/GenBank/DDBJ whole genome shotgun (WGS) entry which is preliminary data.</text>
</comment>
<dbReference type="EMBL" id="JACHVZ010000018">
    <property type="protein sequence ID" value="MBB2931337.1"/>
    <property type="molecule type" value="Genomic_DNA"/>
</dbReference>
<dbReference type="Proteomes" id="UP000533533">
    <property type="component" value="Unassembled WGS sequence"/>
</dbReference>
<feature type="compositionally biased region" description="Low complexity" evidence="1">
    <location>
        <begin position="24"/>
        <end position="53"/>
    </location>
</feature>
<dbReference type="EMBL" id="QJSQ01000035">
    <property type="protein sequence ID" value="PYE15221.1"/>
    <property type="molecule type" value="Genomic_DNA"/>
</dbReference>
<dbReference type="AlphaFoldDB" id="A0A2U1A7J8"/>
<protein>
    <submittedName>
        <fullName evidence="3">Uncharacterized protein</fullName>
    </submittedName>
</protein>
<reference evidence="3 4" key="1">
    <citation type="submission" date="2018-06" db="EMBL/GenBank/DDBJ databases">
        <title>Genomic Encyclopedia of Type Strains, Phase IV (KMG-V): Genome sequencing to study the core and pangenomes of soil and plant-associated prokaryotes.</title>
        <authorList>
            <person name="Whitman W."/>
        </authorList>
    </citation>
    <scope>NUCLEOTIDE SEQUENCE [LARGE SCALE GENOMIC DNA]</scope>
    <source>
        <strain evidence="3 4">SRCL-318</strain>
        <strain evidence="2 5">SRMrh-85</strain>
    </source>
</reference>
<gene>
    <name evidence="3" type="ORF">C7410_13539</name>
    <name evidence="2" type="ORF">FHX59_005807</name>
</gene>
<sequence>MVAAMVFAAPVWAWGQGKTAGAHAGQGAAAAQQSHGGQASKARGGHAGAASHTAGRHTHATGSTDASAPRHVAKAGKPSHAKLHAAAQRHTPGETHAAVRRHHPASGAVPAPKTVTQKRPAPKPAAVRPAPRHKLVVDAPPPSIQRAIPVPHALPPILS</sequence>
<dbReference type="Proteomes" id="UP000247772">
    <property type="component" value="Unassembled WGS sequence"/>
</dbReference>
<evidence type="ECO:0000313" key="3">
    <source>
        <dbReference type="EMBL" id="PYE15221.1"/>
    </source>
</evidence>
<feature type="compositionally biased region" description="Basic residues" evidence="1">
    <location>
        <begin position="71"/>
        <end position="83"/>
    </location>
</feature>
<keyword evidence="5" id="KW-1185">Reference proteome</keyword>